<evidence type="ECO:0000256" key="2">
    <source>
        <dbReference type="ARBA" id="ARBA00023015"/>
    </source>
</evidence>
<dbReference type="PANTHER" id="PTHR45764:SF76">
    <property type="entry name" value="OS02G0132500 PROTEIN"/>
    <property type="match status" value="1"/>
</dbReference>
<evidence type="ECO:0000256" key="4">
    <source>
        <dbReference type="ARBA" id="ARBA00023163"/>
    </source>
</evidence>
<dbReference type="PROSITE" id="PS50217">
    <property type="entry name" value="BZIP"/>
    <property type="match status" value="1"/>
</dbReference>
<evidence type="ECO:0000256" key="6">
    <source>
        <dbReference type="SAM" id="Coils"/>
    </source>
</evidence>
<dbReference type="PROSITE" id="PS00036">
    <property type="entry name" value="BZIP_BASIC"/>
    <property type="match status" value="1"/>
</dbReference>
<dbReference type="GO" id="GO:0005634">
    <property type="term" value="C:nucleus"/>
    <property type="evidence" value="ECO:0007669"/>
    <property type="project" value="UniProtKB-SubCell"/>
</dbReference>
<keyword evidence="3" id="KW-0238">DNA-binding</keyword>
<name>A0AAQ3KP75_9LILI</name>
<evidence type="ECO:0000256" key="1">
    <source>
        <dbReference type="ARBA" id="ARBA00004123"/>
    </source>
</evidence>
<dbReference type="GO" id="GO:0000976">
    <property type="term" value="F:transcription cis-regulatory region binding"/>
    <property type="evidence" value="ECO:0007669"/>
    <property type="project" value="TreeGrafter"/>
</dbReference>
<evidence type="ECO:0000313" key="10">
    <source>
        <dbReference type="Proteomes" id="UP001327560"/>
    </source>
</evidence>
<feature type="domain" description="BZIP" evidence="8">
    <location>
        <begin position="28"/>
        <end position="91"/>
    </location>
</feature>
<dbReference type="Gene3D" id="1.20.5.170">
    <property type="match status" value="1"/>
</dbReference>
<dbReference type="CDD" id="cd14702">
    <property type="entry name" value="bZIP_plant_GBF1"/>
    <property type="match status" value="1"/>
</dbReference>
<feature type="region of interest" description="Disordered" evidence="7">
    <location>
        <begin position="1"/>
        <end position="22"/>
    </location>
</feature>
<dbReference type="InterPro" id="IPR046347">
    <property type="entry name" value="bZIP_sf"/>
</dbReference>
<evidence type="ECO:0000313" key="9">
    <source>
        <dbReference type="EMBL" id="WOL12513.1"/>
    </source>
</evidence>
<evidence type="ECO:0000259" key="8">
    <source>
        <dbReference type="PROSITE" id="PS50217"/>
    </source>
</evidence>
<dbReference type="GO" id="GO:0003700">
    <property type="term" value="F:DNA-binding transcription factor activity"/>
    <property type="evidence" value="ECO:0007669"/>
    <property type="project" value="InterPro"/>
</dbReference>
<proteinExistence type="predicted"/>
<keyword evidence="5" id="KW-0539">Nucleus</keyword>
<feature type="coiled-coil region" evidence="6">
    <location>
        <begin position="46"/>
        <end position="108"/>
    </location>
</feature>
<dbReference type="InterPro" id="IPR004827">
    <property type="entry name" value="bZIP"/>
</dbReference>
<protein>
    <recommendedName>
        <fullName evidence="8">BZIP domain-containing protein</fullName>
    </recommendedName>
</protein>
<keyword evidence="2" id="KW-0805">Transcription regulation</keyword>
<evidence type="ECO:0000256" key="5">
    <source>
        <dbReference type="ARBA" id="ARBA00023242"/>
    </source>
</evidence>
<keyword evidence="4" id="KW-0804">Transcription</keyword>
<accession>A0AAQ3KP75</accession>
<dbReference type="GO" id="GO:0046982">
    <property type="term" value="F:protein heterodimerization activity"/>
    <property type="evidence" value="ECO:0007669"/>
    <property type="project" value="UniProtKB-ARBA"/>
</dbReference>
<dbReference type="Proteomes" id="UP001327560">
    <property type="component" value="Chromosome 6"/>
</dbReference>
<dbReference type="PANTHER" id="PTHR45764">
    <property type="entry name" value="BZIP TRANSCRIPTION FACTOR 44"/>
    <property type="match status" value="1"/>
</dbReference>
<keyword evidence="10" id="KW-1185">Reference proteome</keyword>
<dbReference type="FunFam" id="1.20.5.170:FF:000020">
    <property type="entry name" value="BZIP transcription factor"/>
    <property type="match status" value="1"/>
</dbReference>
<comment type="subcellular location">
    <subcellularLocation>
        <location evidence="1">Nucleus</location>
    </subcellularLocation>
</comment>
<dbReference type="SMART" id="SM00338">
    <property type="entry name" value="BRLZ"/>
    <property type="match status" value="1"/>
</dbReference>
<evidence type="ECO:0000256" key="7">
    <source>
        <dbReference type="SAM" id="MobiDB-lite"/>
    </source>
</evidence>
<sequence length="172" mass="19190">MACASGTSSGSSPVANSGSEEDLQALIKQRKLKRMLSNRESARRSRMRKQKHMDDLMAQVSQLRKENSQILVALNLTTRHYVGVEAENSALRTQMVELSARLKSLSEIMHCCYYYLQGSGSVCHEDHTVLEASSDSSFFMTSPWSLTAAANQMPIVASADNMFQDCPFLRFN</sequence>
<dbReference type="Pfam" id="PF00170">
    <property type="entry name" value="bZIP_1"/>
    <property type="match status" value="1"/>
</dbReference>
<keyword evidence="6" id="KW-0175">Coiled coil</keyword>
<feature type="compositionally biased region" description="Low complexity" evidence="7">
    <location>
        <begin position="1"/>
        <end position="18"/>
    </location>
</feature>
<reference evidence="9 10" key="1">
    <citation type="submission" date="2023-10" db="EMBL/GenBank/DDBJ databases">
        <title>Chromosome-scale genome assembly provides insights into flower coloration mechanisms of Canna indica.</title>
        <authorList>
            <person name="Li C."/>
        </authorList>
    </citation>
    <scope>NUCLEOTIDE SEQUENCE [LARGE SCALE GENOMIC DNA]</scope>
    <source>
        <tissue evidence="9">Flower</tissue>
    </source>
</reference>
<dbReference type="InterPro" id="IPR045314">
    <property type="entry name" value="bZIP_plant_GBF1"/>
</dbReference>
<dbReference type="AlphaFoldDB" id="A0AAQ3KP75"/>
<organism evidence="9 10">
    <name type="scientific">Canna indica</name>
    <name type="common">Indian-shot</name>
    <dbReference type="NCBI Taxonomy" id="4628"/>
    <lineage>
        <taxon>Eukaryota</taxon>
        <taxon>Viridiplantae</taxon>
        <taxon>Streptophyta</taxon>
        <taxon>Embryophyta</taxon>
        <taxon>Tracheophyta</taxon>
        <taxon>Spermatophyta</taxon>
        <taxon>Magnoliopsida</taxon>
        <taxon>Liliopsida</taxon>
        <taxon>Zingiberales</taxon>
        <taxon>Cannaceae</taxon>
        <taxon>Canna</taxon>
    </lineage>
</organism>
<dbReference type="SUPFAM" id="SSF57959">
    <property type="entry name" value="Leucine zipper domain"/>
    <property type="match status" value="1"/>
</dbReference>
<evidence type="ECO:0000256" key="3">
    <source>
        <dbReference type="ARBA" id="ARBA00023125"/>
    </source>
</evidence>
<dbReference type="GO" id="GO:0045893">
    <property type="term" value="P:positive regulation of DNA-templated transcription"/>
    <property type="evidence" value="ECO:0007669"/>
    <property type="project" value="TreeGrafter"/>
</dbReference>
<gene>
    <name evidence="9" type="ORF">Cni_G21280</name>
</gene>
<dbReference type="EMBL" id="CP136895">
    <property type="protein sequence ID" value="WOL12513.1"/>
    <property type="molecule type" value="Genomic_DNA"/>
</dbReference>